<evidence type="ECO:0000313" key="2">
    <source>
        <dbReference type="Proteomes" id="UP000789508"/>
    </source>
</evidence>
<organism evidence="1 2">
    <name type="scientific">Ambispora leptoticha</name>
    <dbReference type="NCBI Taxonomy" id="144679"/>
    <lineage>
        <taxon>Eukaryota</taxon>
        <taxon>Fungi</taxon>
        <taxon>Fungi incertae sedis</taxon>
        <taxon>Mucoromycota</taxon>
        <taxon>Glomeromycotina</taxon>
        <taxon>Glomeromycetes</taxon>
        <taxon>Archaeosporales</taxon>
        <taxon>Ambisporaceae</taxon>
        <taxon>Ambispora</taxon>
    </lineage>
</organism>
<name>A0A9N9DPE7_9GLOM</name>
<accession>A0A9N9DPE7</accession>
<dbReference type="AlphaFoldDB" id="A0A9N9DPE7"/>
<reference evidence="1" key="1">
    <citation type="submission" date="2021-06" db="EMBL/GenBank/DDBJ databases">
        <authorList>
            <person name="Kallberg Y."/>
            <person name="Tangrot J."/>
            <person name="Rosling A."/>
        </authorList>
    </citation>
    <scope>NUCLEOTIDE SEQUENCE</scope>
    <source>
        <strain evidence="1">FL130A</strain>
    </source>
</reference>
<dbReference type="EMBL" id="CAJVPS010009238">
    <property type="protein sequence ID" value="CAG8648532.1"/>
    <property type="molecule type" value="Genomic_DNA"/>
</dbReference>
<comment type="caution">
    <text evidence="1">The sequence shown here is derived from an EMBL/GenBank/DDBJ whole genome shotgun (WGS) entry which is preliminary data.</text>
</comment>
<sequence length="131" mass="14848">MYKAFDPLSKEILKPQKLSQPNISGMLGQAWKEMHPIANGNISGNQYQMTTESYFLINSLAAQPNEIPQEVIESGSLNNHQQYGSLEEIQSLVSNENQVITQQNEIPQEIIENDSLNNSKQYRSLEEIQPL</sequence>
<protein>
    <submittedName>
        <fullName evidence="1">9061_t:CDS:1</fullName>
    </submittedName>
</protein>
<keyword evidence="2" id="KW-1185">Reference proteome</keyword>
<evidence type="ECO:0000313" key="1">
    <source>
        <dbReference type="EMBL" id="CAG8648532.1"/>
    </source>
</evidence>
<feature type="non-terminal residue" evidence="1">
    <location>
        <position position="131"/>
    </location>
</feature>
<dbReference type="Proteomes" id="UP000789508">
    <property type="component" value="Unassembled WGS sequence"/>
</dbReference>
<proteinExistence type="predicted"/>
<gene>
    <name evidence="1" type="ORF">ALEPTO_LOCUS9937</name>
</gene>